<feature type="domain" description="N-acetyltransferase" evidence="3">
    <location>
        <begin position="1"/>
        <end position="142"/>
    </location>
</feature>
<dbReference type="GO" id="GO:0008080">
    <property type="term" value="F:N-acetyltransferase activity"/>
    <property type="evidence" value="ECO:0007669"/>
    <property type="project" value="TreeGrafter"/>
</dbReference>
<gene>
    <name evidence="4" type="ORF">FYJ57_02685</name>
</gene>
<dbReference type="InterPro" id="IPR016181">
    <property type="entry name" value="Acyl_CoA_acyltransferase"/>
</dbReference>
<keyword evidence="5" id="KW-1185">Reference proteome</keyword>
<protein>
    <submittedName>
        <fullName evidence="4">GNAT family N-acetyltransferase</fullName>
    </submittedName>
</protein>
<dbReference type="Proteomes" id="UP000440513">
    <property type="component" value="Unassembled WGS sequence"/>
</dbReference>
<dbReference type="SUPFAM" id="SSF55729">
    <property type="entry name" value="Acyl-CoA N-acyltransferases (Nat)"/>
    <property type="match status" value="1"/>
</dbReference>
<dbReference type="CDD" id="cd04301">
    <property type="entry name" value="NAT_SF"/>
    <property type="match status" value="1"/>
</dbReference>
<proteinExistence type="predicted"/>
<keyword evidence="2" id="KW-0012">Acyltransferase</keyword>
<reference evidence="4 5" key="1">
    <citation type="submission" date="2019-08" db="EMBL/GenBank/DDBJ databases">
        <title>In-depth cultivation of the pig gut microbiome towards novel bacterial diversity and tailored functional studies.</title>
        <authorList>
            <person name="Wylensek D."/>
            <person name="Hitch T.C.A."/>
            <person name="Clavel T."/>
        </authorList>
    </citation>
    <scope>NUCLEOTIDE SEQUENCE [LARGE SCALE GENOMIC DNA]</scope>
    <source>
        <strain evidence="4 5">BSM-380-WT-5A</strain>
    </source>
</reference>
<evidence type="ECO:0000259" key="3">
    <source>
        <dbReference type="PROSITE" id="PS51186"/>
    </source>
</evidence>
<evidence type="ECO:0000313" key="4">
    <source>
        <dbReference type="EMBL" id="MST65660.1"/>
    </source>
</evidence>
<dbReference type="EMBL" id="VUMS01000004">
    <property type="protein sequence ID" value="MST65660.1"/>
    <property type="molecule type" value="Genomic_DNA"/>
</dbReference>
<dbReference type="AlphaFoldDB" id="A0A7X2P222"/>
<sequence length="142" mass="16469">MQLKDMEEVVGMMRVFYDSPAVIHAAPDEILRQDVKDCVGDCPYIEGYIFEENDRILGYSMVAKSYSTEYGGICVWVEDLYMKEEARGLGIGTAFFSFLDEKYKDQAVRFRLEVEEENERAVAVYKKAGYHPLPYMQMTKEQ</sequence>
<dbReference type="Gene3D" id="3.40.630.30">
    <property type="match status" value="1"/>
</dbReference>
<accession>A0A7X2P222</accession>
<dbReference type="PANTHER" id="PTHR10545:SF29">
    <property type="entry name" value="GH14572P-RELATED"/>
    <property type="match status" value="1"/>
</dbReference>
<name>A0A7X2P222_9FIRM</name>
<comment type="caution">
    <text evidence="4">The sequence shown here is derived from an EMBL/GenBank/DDBJ whole genome shotgun (WGS) entry which is preliminary data.</text>
</comment>
<evidence type="ECO:0000256" key="2">
    <source>
        <dbReference type="ARBA" id="ARBA00023315"/>
    </source>
</evidence>
<dbReference type="PANTHER" id="PTHR10545">
    <property type="entry name" value="DIAMINE N-ACETYLTRANSFERASE"/>
    <property type="match status" value="1"/>
</dbReference>
<keyword evidence="1 4" id="KW-0808">Transferase</keyword>
<dbReference type="PROSITE" id="PS51186">
    <property type="entry name" value="GNAT"/>
    <property type="match status" value="1"/>
</dbReference>
<dbReference type="InterPro" id="IPR051016">
    <property type="entry name" value="Diverse_Substrate_AcTransf"/>
</dbReference>
<dbReference type="InterPro" id="IPR000182">
    <property type="entry name" value="GNAT_dom"/>
</dbReference>
<evidence type="ECO:0000313" key="5">
    <source>
        <dbReference type="Proteomes" id="UP000440513"/>
    </source>
</evidence>
<organism evidence="4 5">
    <name type="scientific">Oliverpabstia intestinalis</name>
    <dbReference type="NCBI Taxonomy" id="2606633"/>
    <lineage>
        <taxon>Bacteria</taxon>
        <taxon>Bacillati</taxon>
        <taxon>Bacillota</taxon>
        <taxon>Clostridia</taxon>
        <taxon>Lachnospirales</taxon>
        <taxon>Lachnospiraceae</taxon>
        <taxon>Oliverpabstia</taxon>
    </lineage>
</organism>
<dbReference type="Pfam" id="PF00583">
    <property type="entry name" value="Acetyltransf_1"/>
    <property type="match status" value="1"/>
</dbReference>
<evidence type="ECO:0000256" key="1">
    <source>
        <dbReference type="ARBA" id="ARBA00022679"/>
    </source>
</evidence>